<gene>
    <name evidence="1" type="ORF">SGGMMB4_03397</name>
</gene>
<protein>
    <submittedName>
        <fullName evidence="1">Uncharacterized protein</fullName>
    </submittedName>
</protein>
<sequence length="181" mass="19951">MGKLRCLNKIISAATATPESHNPAASSTAAHHSGVARPGVPLWTEMMQHIRLHYRRIHYDNFIGDERWQAINHVQARGMTEDFFTHYFDPLLRDIFSTIDRGQGIPLPTLLDNIHLRLTKEMAELSNLTALLDIGVMDGFGRQINQIRQTLAATFPAALVSVPPVPITTAGHGKAPSIGNA</sequence>
<accession>A0A193QK47</accession>
<dbReference type="AlphaFoldDB" id="A0A193QK47"/>
<organism evidence="1 2">
    <name type="scientific">Sodalis glossinidius (strain morsitans)</name>
    <dbReference type="NCBI Taxonomy" id="343509"/>
    <lineage>
        <taxon>Bacteria</taxon>
        <taxon>Pseudomonadati</taxon>
        <taxon>Pseudomonadota</taxon>
        <taxon>Gammaproteobacteria</taxon>
        <taxon>Enterobacterales</taxon>
        <taxon>Bruguierivoracaceae</taxon>
        <taxon>Sodalis</taxon>
    </lineage>
</organism>
<reference evidence="1 2" key="1">
    <citation type="submission" date="2015-05" db="EMBL/GenBank/DDBJ databases">
        <authorList>
            <person name="Goodhead I."/>
        </authorList>
    </citation>
    <scope>NUCLEOTIDE SEQUENCE [LARGE SCALE GENOMIC DNA]</scope>
    <source>
        <strain evidence="2">morsitans</strain>
    </source>
</reference>
<dbReference type="Proteomes" id="UP000245838">
    <property type="component" value="Chromosome sggmmb4_Chromosome"/>
</dbReference>
<proteinExistence type="predicted"/>
<evidence type="ECO:0000313" key="2">
    <source>
        <dbReference type="Proteomes" id="UP000245838"/>
    </source>
</evidence>
<name>A0A193QK47_SODGM</name>
<dbReference type="EMBL" id="LN854557">
    <property type="protein sequence ID" value="CRL45574.1"/>
    <property type="molecule type" value="Genomic_DNA"/>
</dbReference>
<evidence type="ECO:0000313" key="1">
    <source>
        <dbReference type="EMBL" id="CRL45574.1"/>
    </source>
</evidence>